<evidence type="ECO:0000313" key="2">
    <source>
        <dbReference type="EMBL" id="CAH0046904.1"/>
    </source>
</evidence>
<evidence type="ECO:0000256" key="1">
    <source>
        <dbReference type="SAM" id="MobiDB-lite"/>
    </source>
</evidence>
<comment type="caution">
    <text evidence="2">The sequence shown here is derived from an EMBL/GenBank/DDBJ whole genome shotgun (WGS) entry which is preliminary data.</text>
</comment>
<dbReference type="Proteomes" id="UP000775872">
    <property type="component" value="Unassembled WGS sequence"/>
</dbReference>
<dbReference type="CDD" id="cd14688">
    <property type="entry name" value="bZIP_YAP"/>
    <property type="match status" value="1"/>
</dbReference>
<keyword evidence="3" id="KW-1185">Reference proteome</keyword>
<sequence>MDANTALPEPEPLHMIRTLPCIDDWSGISDPGKRRKLQNRLNQRKYRERRKRNPDDTSPARSPTTYIPDPSLCHIPSSADRVMGTYSYTPGEASVAAVWAVGLGTKCCGGFVGHGRLGAGQVIPGNNCQLGSEESMLMIKQQTEVAWCEYVTGKIILRRLPTILSINVFHALARNAKDLGVEKSWMIYDSVSSFYSQGARMAVPAIPSATPPCAHNLYPTDLQRTVEHHPWIDLFPFPRMRDNILSAIASDGIDEDDLCYDLCDVDETGPLPKASLIIWGNAWDPRAWEVSEGFWRKWGWILDGCEEMMVTTNYWRQKRGERPILALQRAKRDVKSVGVVDDEQSL</sequence>
<evidence type="ECO:0000313" key="3">
    <source>
        <dbReference type="Proteomes" id="UP000775872"/>
    </source>
</evidence>
<evidence type="ECO:0008006" key="4">
    <source>
        <dbReference type="Google" id="ProtNLM"/>
    </source>
</evidence>
<name>A0A9N9Z0X7_9HYPO</name>
<dbReference type="AlphaFoldDB" id="A0A9N9Z0X7"/>
<proteinExistence type="predicted"/>
<organism evidence="2 3">
    <name type="scientific">Clonostachys solani</name>
    <dbReference type="NCBI Taxonomy" id="160281"/>
    <lineage>
        <taxon>Eukaryota</taxon>
        <taxon>Fungi</taxon>
        <taxon>Dikarya</taxon>
        <taxon>Ascomycota</taxon>
        <taxon>Pezizomycotina</taxon>
        <taxon>Sordariomycetes</taxon>
        <taxon>Hypocreomycetidae</taxon>
        <taxon>Hypocreales</taxon>
        <taxon>Bionectriaceae</taxon>
        <taxon>Clonostachys</taxon>
    </lineage>
</organism>
<feature type="region of interest" description="Disordered" evidence="1">
    <location>
        <begin position="30"/>
        <end position="69"/>
    </location>
</feature>
<reference evidence="3" key="1">
    <citation type="submission" date="2019-06" db="EMBL/GenBank/DDBJ databases">
        <authorList>
            <person name="Broberg M."/>
        </authorList>
    </citation>
    <scope>NUCLEOTIDE SEQUENCE [LARGE SCALE GENOMIC DNA]</scope>
</reference>
<dbReference type="PANTHER" id="PTHR38116:SF1">
    <property type="entry name" value="BZIP DOMAIN-CONTAINING PROTEIN"/>
    <property type="match status" value="1"/>
</dbReference>
<feature type="compositionally biased region" description="Basic residues" evidence="1">
    <location>
        <begin position="33"/>
        <end position="52"/>
    </location>
</feature>
<dbReference type="Pfam" id="PF11905">
    <property type="entry name" value="DUF3425"/>
    <property type="match status" value="1"/>
</dbReference>
<protein>
    <recommendedName>
        <fullName evidence="4">BZIP domain-containing protein</fullName>
    </recommendedName>
</protein>
<accession>A0A9N9Z0X7</accession>
<reference evidence="2 3" key="2">
    <citation type="submission" date="2021-10" db="EMBL/GenBank/DDBJ databases">
        <authorList>
            <person name="Piombo E."/>
        </authorList>
    </citation>
    <scope>NUCLEOTIDE SEQUENCE [LARGE SCALE GENOMIC DNA]</scope>
</reference>
<dbReference type="PANTHER" id="PTHR38116">
    <property type="entry name" value="CHROMOSOME 7, WHOLE GENOME SHOTGUN SEQUENCE"/>
    <property type="match status" value="1"/>
</dbReference>
<dbReference type="OrthoDB" id="2245989at2759"/>
<dbReference type="EMBL" id="CABFOC020000015">
    <property type="protein sequence ID" value="CAH0046904.1"/>
    <property type="molecule type" value="Genomic_DNA"/>
</dbReference>
<dbReference type="InterPro" id="IPR021833">
    <property type="entry name" value="DUF3425"/>
</dbReference>
<gene>
    <name evidence="2" type="ORF">CSOL1703_00013140</name>
</gene>